<feature type="transmembrane region" description="Helical" evidence="7">
    <location>
        <begin position="417"/>
        <end position="441"/>
    </location>
</feature>
<feature type="transmembrane region" description="Helical" evidence="7">
    <location>
        <begin position="148"/>
        <end position="170"/>
    </location>
</feature>
<feature type="transmembrane region" description="Helical" evidence="7">
    <location>
        <begin position="329"/>
        <end position="352"/>
    </location>
</feature>
<keyword evidence="9" id="KW-1185">Reference proteome</keyword>
<keyword evidence="6 7" id="KW-0472">Membrane</keyword>
<dbReference type="CDD" id="cd13127">
    <property type="entry name" value="MATE_tuaB_like"/>
    <property type="match status" value="1"/>
</dbReference>
<comment type="subcellular location">
    <subcellularLocation>
        <location evidence="1">Cell membrane</location>
        <topology evidence="1">Multi-pass membrane protein</topology>
    </subcellularLocation>
</comment>
<keyword evidence="3" id="KW-1003">Cell membrane</keyword>
<gene>
    <name evidence="8" type="ORF">F6B40_11980</name>
</gene>
<dbReference type="GO" id="GO:0005886">
    <property type="term" value="C:plasma membrane"/>
    <property type="evidence" value="ECO:0007669"/>
    <property type="project" value="UniProtKB-SubCell"/>
</dbReference>
<dbReference type="PANTHER" id="PTHR30250">
    <property type="entry name" value="PST FAMILY PREDICTED COLANIC ACID TRANSPORTER"/>
    <property type="match status" value="1"/>
</dbReference>
<evidence type="ECO:0000313" key="9">
    <source>
        <dbReference type="Proteomes" id="UP000326838"/>
    </source>
</evidence>
<feature type="transmembrane region" description="Helical" evidence="7">
    <location>
        <begin position="447"/>
        <end position="469"/>
    </location>
</feature>
<evidence type="ECO:0000256" key="5">
    <source>
        <dbReference type="ARBA" id="ARBA00022989"/>
    </source>
</evidence>
<keyword evidence="5 7" id="KW-1133">Transmembrane helix</keyword>
<dbReference type="PANTHER" id="PTHR30250:SF10">
    <property type="entry name" value="LIPOPOLYSACCHARIDE BIOSYNTHESIS PROTEIN WZXC"/>
    <property type="match status" value="1"/>
</dbReference>
<proteinExistence type="inferred from homology"/>
<keyword evidence="4 7" id="KW-0812">Transmembrane</keyword>
<feature type="transmembrane region" description="Helical" evidence="7">
    <location>
        <begin position="388"/>
        <end position="405"/>
    </location>
</feature>
<dbReference type="Proteomes" id="UP000326838">
    <property type="component" value="Unassembled WGS sequence"/>
</dbReference>
<dbReference type="Pfam" id="PF13440">
    <property type="entry name" value="Polysacc_synt_3"/>
    <property type="match status" value="1"/>
</dbReference>
<name>A0A5N0TCJ1_9MICO</name>
<reference evidence="9" key="1">
    <citation type="submission" date="2019-09" db="EMBL/GenBank/DDBJ databases">
        <title>Mumia zhuanghuii sp. nov. isolated from the intestinal contents of plateau pika (Ochotona curzoniae) in the Qinghai-Tibet plateau of China.</title>
        <authorList>
            <person name="Tian Z."/>
        </authorList>
    </citation>
    <scope>NUCLEOTIDE SEQUENCE [LARGE SCALE GENOMIC DNA]</scope>
    <source>
        <strain evidence="9">L-033</strain>
    </source>
</reference>
<comment type="similarity">
    <text evidence="2">Belongs to the polysaccharide synthase family.</text>
</comment>
<evidence type="ECO:0000256" key="4">
    <source>
        <dbReference type="ARBA" id="ARBA00022692"/>
    </source>
</evidence>
<protein>
    <submittedName>
        <fullName evidence="8">Lipopolysaccharide biosynthesis protein</fullName>
    </submittedName>
</protein>
<evidence type="ECO:0000256" key="6">
    <source>
        <dbReference type="ARBA" id="ARBA00023136"/>
    </source>
</evidence>
<evidence type="ECO:0000256" key="3">
    <source>
        <dbReference type="ARBA" id="ARBA00022475"/>
    </source>
</evidence>
<dbReference type="RefSeq" id="WP_150894283.1">
    <property type="nucleotide sequence ID" value="NZ_VYUY01000015.1"/>
</dbReference>
<feature type="transmembrane region" description="Helical" evidence="7">
    <location>
        <begin position="364"/>
        <end position="382"/>
    </location>
</feature>
<feature type="transmembrane region" description="Helical" evidence="7">
    <location>
        <begin position="88"/>
        <end position="112"/>
    </location>
</feature>
<dbReference type="AlphaFoldDB" id="A0A5N0TCJ1"/>
<evidence type="ECO:0000313" key="8">
    <source>
        <dbReference type="EMBL" id="KAA9132398.1"/>
    </source>
</evidence>
<feature type="transmembrane region" description="Helical" evidence="7">
    <location>
        <begin position="20"/>
        <end position="42"/>
    </location>
</feature>
<feature type="transmembrane region" description="Helical" evidence="7">
    <location>
        <begin position="176"/>
        <end position="197"/>
    </location>
</feature>
<evidence type="ECO:0000256" key="7">
    <source>
        <dbReference type="SAM" id="Phobius"/>
    </source>
</evidence>
<comment type="caution">
    <text evidence="8">The sequence shown here is derived from an EMBL/GenBank/DDBJ whole genome shotgun (WGS) entry which is preliminary data.</text>
</comment>
<evidence type="ECO:0000256" key="1">
    <source>
        <dbReference type="ARBA" id="ARBA00004651"/>
    </source>
</evidence>
<feature type="transmembrane region" description="Helical" evidence="7">
    <location>
        <begin position="296"/>
        <end position="317"/>
    </location>
</feature>
<evidence type="ECO:0000256" key="2">
    <source>
        <dbReference type="ARBA" id="ARBA00007430"/>
    </source>
</evidence>
<organism evidence="8 9">
    <name type="scientific">Microbacterium caowuchunii</name>
    <dbReference type="NCBI Taxonomy" id="2614638"/>
    <lineage>
        <taxon>Bacteria</taxon>
        <taxon>Bacillati</taxon>
        <taxon>Actinomycetota</taxon>
        <taxon>Actinomycetes</taxon>
        <taxon>Micrococcales</taxon>
        <taxon>Microbacteriaceae</taxon>
        <taxon>Microbacterium</taxon>
    </lineage>
</organism>
<sequence length="498" mass="51944">MTDERPPTGLARQGTRGGAVTLLGSAASLLVQVVSLVVLSRLLNPADFGLVAMVSVFVVLGNLLRDFGLPMAGLQLRTLSAQQAANLFWMNMGVAALVAGALVAATPGLVLLYDEPRLAAIVPALALVVFLGGVTAQIQVNLARRMRFVTLVVTDVGAQVLGLTTAIILAVAGAGYWALVAQTVVTAGILLASRWIASAWLPARFRRGHGSVGLLRVGANYGAAQLLAFLQSNVDTVVIGAQYGAAPLGYYSRAYQMLTAPAARLLDPLTQVVVTTLNQVKTEGRDPHPALLRIQFALGAFIVWLFAVSAGVAANLIPFVLGVQWTPSIPVFQILAVGGCVWVFNHVSYWVFIVNEKSRELLHYNLVSKPIAIACILAGAPFGITGVAWGYVAAMAVSWPLNLVWLSRTAGLTALPFAANGVRILAAGAVGAACAAGVTSLGADLPALVAIVVGLLAGTVGMLLILLVLPPTRRHLAEARRTAASALRQKGEAPYAPD</sequence>
<feature type="transmembrane region" description="Helical" evidence="7">
    <location>
        <begin position="118"/>
        <end position="136"/>
    </location>
</feature>
<dbReference type="EMBL" id="VYUY01000015">
    <property type="protein sequence ID" value="KAA9132398.1"/>
    <property type="molecule type" value="Genomic_DNA"/>
</dbReference>
<feature type="transmembrane region" description="Helical" evidence="7">
    <location>
        <begin position="48"/>
        <end position="67"/>
    </location>
</feature>
<dbReference type="InterPro" id="IPR050833">
    <property type="entry name" value="Poly_Biosynth_Transport"/>
</dbReference>
<accession>A0A5N0TCJ1</accession>